<accession>A0A1H2V6T1</accession>
<sequence length="457" mass="53034">MSILNNEYVYYQKGNKYLFIYPDIPYWLVVNENAKRLLELFKKKDDIESVVEEYVIRYNGDADRTRAAVQKIYDRLLEHKIIKANYGNSVEWKGIIDTAGINITNNCNLRCTYCYADAGKEIINYQDEIDFSGIKKYLDGVKNYASENCYIQFTGGEPLLRKELLFKSIKYAREIELPKITINTNGILIDDEVARFFKEYSIDNITVSLDGIDKEKHDKFRGKGSYDYAIRAINILKKYNLNVTASMTVHKENFDYLEGFIEFCKINGIQCFTSPLFPIGRCKEDDKLCHVPFNDLYNILSRWYSEGRFNQKDLAGTLFHTMILPMRDLTRRNYCGAGMSSVFMDANGDIYPCTNTIGASYFKCGNIYDQMFDQIWFNSETLKKVRNDINVDNIIPCKKCELRYICAGFCRGVTYKITGKINSPFPWCKEIKQSIISAMWDIGEHPDVYKGVKDKFA</sequence>
<comment type="cofactor">
    <cofactor evidence="1">
        <name>[4Fe-4S] cluster</name>
        <dbReference type="ChEBI" id="CHEBI:49883"/>
    </cofactor>
</comment>
<keyword evidence="2" id="KW-0004">4Fe-4S</keyword>
<feature type="domain" description="Radical SAM core" evidence="8">
    <location>
        <begin position="93"/>
        <end position="313"/>
    </location>
</feature>
<dbReference type="PROSITE" id="PS01305">
    <property type="entry name" value="MOAA_NIFB_PQQE"/>
    <property type="match status" value="1"/>
</dbReference>
<dbReference type="SFLD" id="SFLDG01387">
    <property type="entry name" value="BtrN-like_SPASM_domain_contain"/>
    <property type="match status" value="1"/>
</dbReference>
<keyword evidence="3" id="KW-0949">S-adenosyl-L-methionine</keyword>
<dbReference type="SUPFAM" id="SSF102114">
    <property type="entry name" value="Radical SAM enzymes"/>
    <property type="match status" value="1"/>
</dbReference>
<proteinExistence type="predicted"/>
<dbReference type="Proteomes" id="UP000198828">
    <property type="component" value="Unassembled WGS sequence"/>
</dbReference>
<keyword evidence="4" id="KW-0479">Metal-binding</keyword>
<keyword evidence="10" id="KW-1185">Reference proteome</keyword>
<dbReference type="InterPro" id="IPR006638">
    <property type="entry name" value="Elp3/MiaA/NifB-like_rSAM"/>
</dbReference>
<dbReference type="OrthoDB" id="9763993at2"/>
<dbReference type="SFLD" id="SFLDG01386">
    <property type="entry name" value="main_SPASM_domain-containing"/>
    <property type="match status" value="1"/>
</dbReference>
<dbReference type="PROSITE" id="PS51918">
    <property type="entry name" value="RADICAL_SAM"/>
    <property type="match status" value="1"/>
</dbReference>
<keyword evidence="6" id="KW-0408">Iron</keyword>
<dbReference type="AlphaFoldDB" id="A0A1H2V6T1"/>
<dbReference type="SFLD" id="SFLDG01384">
    <property type="entry name" value="thioether_bond_formation_requi"/>
    <property type="match status" value="1"/>
</dbReference>
<evidence type="ECO:0000256" key="5">
    <source>
        <dbReference type="ARBA" id="ARBA00023002"/>
    </source>
</evidence>
<dbReference type="SFLD" id="SFLDG01067">
    <property type="entry name" value="SPASM/twitch_domain_containing"/>
    <property type="match status" value="2"/>
</dbReference>
<dbReference type="InterPro" id="IPR023867">
    <property type="entry name" value="Sulphatase_maturase_rSAM"/>
</dbReference>
<dbReference type="PANTHER" id="PTHR11228:SF7">
    <property type="entry name" value="PQQA PEPTIDE CYCLASE"/>
    <property type="match status" value="1"/>
</dbReference>
<dbReference type="SMART" id="SM00729">
    <property type="entry name" value="Elp3"/>
    <property type="match status" value="1"/>
</dbReference>
<dbReference type="InterPro" id="IPR023885">
    <property type="entry name" value="4Fe4S-binding_SPASM_dom"/>
</dbReference>
<dbReference type="InterPro" id="IPR058240">
    <property type="entry name" value="rSAM_sf"/>
</dbReference>
<dbReference type="InterPro" id="IPR050377">
    <property type="entry name" value="Radical_SAM_PqqE_MftC-like"/>
</dbReference>
<evidence type="ECO:0000313" key="10">
    <source>
        <dbReference type="Proteomes" id="UP000198828"/>
    </source>
</evidence>
<evidence type="ECO:0000256" key="1">
    <source>
        <dbReference type="ARBA" id="ARBA00001966"/>
    </source>
</evidence>
<evidence type="ECO:0000259" key="8">
    <source>
        <dbReference type="PROSITE" id="PS51918"/>
    </source>
</evidence>
<name>A0A1H2V6T1_9FIRM</name>
<dbReference type="GO" id="GO:0016491">
    <property type="term" value="F:oxidoreductase activity"/>
    <property type="evidence" value="ECO:0007669"/>
    <property type="project" value="UniProtKB-KW"/>
</dbReference>
<evidence type="ECO:0000256" key="7">
    <source>
        <dbReference type="ARBA" id="ARBA00023014"/>
    </source>
</evidence>
<dbReference type="RefSeq" id="WP_093751477.1">
    <property type="nucleotide sequence ID" value="NZ_BSYN01000004.1"/>
</dbReference>
<dbReference type="InterPro" id="IPR007197">
    <property type="entry name" value="rSAM"/>
</dbReference>
<dbReference type="GO" id="GO:0046872">
    <property type="term" value="F:metal ion binding"/>
    <property type="evidence" value="ECO:0007669"/>
    <property type="project" value="UniProtKB-KW"/>
</dbReference>
<dbReference type="NCBIfam" id="TIGR04085">
    <property type="entry name" value="rSAM_more_4Fe4S"/>
    <property type="match status" value="1"/>
</dbReference>
<dbReference type="InterPro" id="IPR013785">
    <property type="entry name" value="Aldolase_TIM"/>
</dbReference>
<evidence type="ECO:0000256" key="4">
    <source>
        <dbReference type="ARBA" id="ARBA00022723"/>
    </source>
</evidence>
<evidence type="ECO:0000256" key="6">
    <source>
        <dbReference type="ARBA" id="ARBA00023004"/>
    </source>
</evidence>
<gene>
    <name evidence="9" type="ORF">SAMN05660923_01035</name>
</gene>
<keyword evidence="5" id="KW-0560">Oxidoreductase</keyword>
<dbReference type="SFLD" id="SFLDS00029">
    <property type="entry name" value="Radical_SAM"/>
    <property type="match status" value="2"/>
</dbReference>
<organism evidence="9 10">
    <name type="scientific">Tepidimicrobium xylanilyticum</name>
    <dbReference type="NCBI Taxonomy" id="1123352"/>
    <lineage>
        <taxon>Bacteria</taxon>
        <taxon>Bacillati</taxon>
        <taxon>Bacillota</taxon>
        <taxon>Tissierellia</taxon>
        <taxon>Tissierellales</taxon>
        <taxon>Tepidimicrobiaceae</taxon>
        <taxon>Tepidimicrobium</taxon>
    </lineage>
</organism>
<dbReference type="Pfam" id="PF13186">
    <property type="entry name" value="SPASM"/>
    <property type="match status" value="1"/>
</dbReference>
<protein>
    <submittedName>
        <fullName evidence="9">4Fe-4S single cluster domain-containing protein</fullName>
    </submittedName>
</protein>
<dbReference type="PANTHER" id="PTHR11228">
    <property type="entry name" value="RADICAL SAM DOMAIN PROTEIN"/>
    <property type="match status" value="1"/>
</dbReference>
<dbReference type="GO" id="GO:0051539">
    <property type="term" value="F:4 iron, 4 sulfur cluster binding"/>
    <property type="evidence" value="ECO:0007669"/>
    <property type="project" value="UniProtKB-KW"/>
</dbReference>
<dbReference type="GO" id="GO:0032324">
    <property type="term" value="P:molybdopterin cofactor biosynthetic process"/>
    <property type="evidence" value="ECO:0007669"/>
    <property type="project" value="UniProtKB-ARBA"/>
</dbReference>
<evidence type="ECO:0000313" key="9">
    <source>
        <dbReference type="EMBL" id="SDW64042.1"/>
    </source>
</evidence>
<dbReference type="EMBL" id="FNNG01000003">
    <property type="protein sequence ID" value="SDW64042.1"/>
    <property type="molecule type" value="Genomic_DNA"/>
</dbReference>
<reference evidence="9 10" key="1">
    <citation type="submission" date="2016-10" db="EMBL/GenBank/DDBJ databases">
        <authorList>
            <person name="de Groot N.N."/>
        </authorList>
    </citation>
    <scope>NUCLEOTIDE SEQUENCE [LARGE SCALE GENOMIC DNA]</scope>
    <source>
        <strain evidence="9 10">DSM 23310</strain>
    </source>
</reference>
<evidence type="ECO:0000256" key="2">
    <source>
        <dbReference type="ARBA" id="ARBA00022485"/>
    </source>
</evidence>
<dbReference type="InterPro" id="IPR034391">
    <property type="entry name" value="AdoMet-like_SPASM_containing"/>
</dbReference>
<dbReference type="InterPro" id="IPR000385">
    <property type="entry name" value="MoaA_NifB_PqqE_Fe-S-bd_CS"/>
</dbReference>
<evidence type="ECO:0000256" key="3">
    <source>
        <dbReference type="ARBA" id="ARBA00022691"/>
    </source>
</evidence>
<dbReference type="CDD" id="cd01335">
    <property type="entry name" value="Radical_SAM"/>
    <property type="match status" value="1"/>
</dbReference>
<keyword evidence="7" id="KW-0411">Iron-sulfur</keyword>
<dbReference type="Pfam" id="PF04055">
    <property type="entry name" value="Radical_SAM"/>
    <property type="match status" value="1"/>
</dbReference>
<dbReference type="Gene3D" id="3.20.20.70">
    <property type="entry name" value="Aldolase class I"/>
    <property type="match status" value="1"/>
</dbReference>